<dbReference type="Proteomes" id="UP001219525">
    <property type="component" value="Unassembled WGS sequence"/>
</dbReference>
<feature type="compositionally biased region" description="Basic and acidic residues" evidence="1">
    <location>
        <begin position="231"/>
        <end position="244"/>
    </location>
</feature>
<dbReference type="EMBL" id="JARJCW010000020">
    <property type="protein sequence ID" value="KAJ7213891.1"/>
    <property type="molecule type" value="Genomic_DNA"/>
</dbReference>
<evidence type="ECO:0000256" key="1">
    <source>
        <dbReference type="SAM" id="MobiDB-lite"/>
    </source>
</evidence>
<keyword evidence="3" id="KW-1185">Reference proteome</keyword>
<feature type="region of interest" description="Disordered" evidence="1">
    <location>
        <begin position="204"/>
        <end position="314"/>
    </location>
</feature>
<sequence>MDTINRLCTDPKTNDEAKRLFRLARANTAAGSGFDVGEDRVGLPAVCAYLASLNLNNTHVTREAAQHASCQRMATFKRLLDRVQKALETPKAAHQKPLDFGSLREQYYSSVSSRALPWMGKVEEVVMEHLEDADSSDCTEDEIKLGVFIWVCNVIEPQQPLHVKSFKDRYTIRTAKMRDLNTLIEKLCRDDMETKILEDYRSFRRTRSATSSPHKSPAKRPQRTFALQDSPQKRAVDAEDDFKVPESPTKRRKVVPGLVTFESIRPSSPTKAPLTPTKSRSPSKSPTKKHAAAIPADISSSSDEEEDHTQLPRRRFRPVFRDQGQWAMCDPRIAALASAAAEYNKRMINRYGPPFQDARNHGGDVDMGSD</sequence>
<proteinExistence type="predicted"/>
<feature type="compositionally biased region" description="Low complexity" evidence="1">
    <location>
        <begin position="273"/>
        <end position="285"/>
    </location>
</feature>
<gene>
    <name evidence="2" type="ORF">GGX14DRAFT_617644</name>
</gene>
<evidence type="ECO:0000313" key="2">
    <source>
        <dbReference type="EMBL" id="KAJ7213891.1"/>
    </source>
</evidence>
<name>A0AAD6YDR1_9AGAR</name>
<accession>A0AAD6YDR1</accession>
<feature type="compositionally biased region" description="Low complexity" evidence="1">
    <location>
        <begin position="292"/>
        <end position="301"/>
    </location>
</feature>
<organism evidence="2 3">
    <name type="scientific">Mycena pura</name>
    <dbReference type="NCBI Taxonomy" id="153505"/>
    <lineage>
        <taxon>Eukaryota</taxon>
        <taxon>Fungi</taxon>
        <taxon>Dikarya</taxon>
        <taxon>Basidiomycota</taxon>
        <taxon>Agaricomycotina</taxon>
        <taxon>Agaricomycetes</taxon>
        <taxon>Agaricomycetidae</taxon>
        <taxon>Agaricales</taxon>
        <taxon>Marasmiineae</taxon>
        <taxon>Mycenaceae</taxon>
        <taxon>Mycena</taxon>
    </lineage>
</organism>
<protein>
    <submittedName>
        <fullName evidence="2">Uncharacterized protein</fullName>
    </submittedName>
</protein>
<comment type="caution">
    <text evidence="2">The sequence shown here is derived from an EMBL/GenBank/DDBJ whole genome shotgun (WGS) entry which is preliminary data.</text>
</comment>
<reference evidence="2" key="1">
    <citation type="submission" date="2023-03" db="EMBL/GenBank/DDBJ databases">
        <title>Massive genome expansion in bonnet fungi (Mycena s.s.) driven by repeated elements and novel gene families across ecological guilds.</title>
        <authorList>
            <consortium name="Lawrence Berkeley National Laboratory"/>
            <person name="Harder C.B."/>
            <person name="Miyauchi S."/>
            <person name="Viragh M."/>
            <person name="Kuo A."/>
            <person name="Thoen E."/>
            <person name="Andreopoulos B."/>
            <person name="Lu D."/>
            <person name="Skrede I."/>
            <person name="Drula E."/>
            <person name="Henrissat B."/>
            <person name="Morin E."/>
            <person name="Kohler A."/>
            <person name="Barry K."/>
            <person name="LaButti K."/>
            <person name="Morin E."/>
            <person name="Salamov A."/>
            <person name="Lipzen A."/>
            <person name="Mereny Z."/>
            <person name="Hegedus B."/>
            <person name="Baldrian P."/>
            <person name="Stursova M."/>
            <person name="Weitz H."/>
            <person name="Taylor A."/>
            <person name="Grigoriev I.V."/>
            <person name="Nagy L.G."/>
            <person name="Martin F."/>
            <person name="Kauserud H."/>
        </authorList>
    </citation>
    <scope>NUCLEOTIDE SEQUENCE</scope>
    <source>
        <strain evidence="2">9144</strain>
    </source>
</reference>
<feature type="region of interest" description="Disordered" evidence="1">
    <location>
        <begin position="351"/>
        <end position="370"/>
    </location>
</feature>
<evidence type="ECO:0000313" key="3">
    <source>
        <dbReference type="Proteomes" id="UP001219525"/>
    </source>
</evidence>
<dbReference type="AlphaFoldDB" id="A0AAD6YDR1"/>